<name>A0A0V1GEN7_9BILA</name>
<dbReference type="EMBL" id="JYDP01002664">
    <property type="protein sequence ID" value="KRY96636.1"/>
    <property type="molecule type" value="Genomic_DNA"/>
</dbReference>
<comment type="caution">
    <text evidence="1">The sequence shown here is derived from an EMBL/GenBank/DDBJ whole genome shotgun (WGS) entry which is preliminary data.</text>
</comment>
<keyword evidence="2" id="KW-1185">Reference proteome</keyword>
<protein>
    <submittedName>
        <fullName evidence="1">Uncharacterized protein</fullName>
    </submittedName>
</protein>
<reference evidence="1 2" key="1">
    <citation type="submission" date="2015-01" db="EMBL/GenBank/DDBJ databases">
        <title>Evolution of Trichinella species and genotypes.</title>
        <authorList>
            <person name="Korhonen P.K."/>
            <person name="Edoardo P."/>
            <person name="Giuseppe L.R."/>
            <person name="Gasser R.B."/>
        </authorList>
    </citation>
    <scope>NUCLEOTIDE SEQUENCE [LARGE SCALE GENOMIC DNA]</scope>
    <source>
        <strain evidence="1">ISS1029</strain>
    </source>
</reference>
<sequence length="35" mass="3888">MTYGSFAVLLAVIMTEFHSSSSYADFILPCRIGCR</sequence>
<accession>A0A0V1GEN7</accession>
<proteinExistence type="predicted"/>
<organism evidence="1 2">
    <name type="scientific">Trichinella zimbabwensis</name>
    <dbReference type="NCBI Taxonomy" id="268475"/>
    <lineage>
        <taxon>Eukaryota</taxon>
        <taxon>Metazoa</taxon>
        <taxon>Ecdysozoa</taxon>
        <taxon>Nematoda</taxon>
        <taxon>Enoplea</taxon>
        <taxon>Dorylaimia</taxon>
        <taxon>Trichinellida</taxon>
        <taxon>Trichinellidae</taxon>
        <taxon>Trichinella</taxon>
    </lineage>
</organism>
<dbReference type="AlphaFoldDB" id="A0A0V1GEN7"/>
<gene>
    <name evidence="1" type="ORF">T11_5597</name>
</gene>
<evidence type="ECO:0000313" key="2">
    <source>
        <dbReference type="Proteomes" id="UP000055024"/>
    </source>
</evidence>
<dbReference type="Proteomes" id="UP000055024">
    <property type="component" value="Unassembled WGS sequence"/>
</dbReference>
<evidence type="ECO:0000313" key="1">
    <source>
        <dbReference type="EMBL" id="KRY96636.1"/>
    </source>
</evidence>